<gene>
    <name evidence="2" type="ORF">AKG95_13975</name>
</gene>
<evidence type="ECO:0000256" key="1">
    <source>
        <dbReference type="SAM" id="SignalP"/>
    </source>
</evidence>
<dbReference type="Gene3D" id="3.15.10.40">
    <property type="entry name" value="Uncharacterised protein PF07273, DUF1439"/>
    <property type="match status" value="1"/>
</dbReference>
<proteinExistence type="predicted"/>
<dbReference type="InterPro" id="IPR010835">
    <property type="entry name" value="DUF1439"/>
</dbReference>
<dbReference type="RefSeq" id="WP_071077444.1">
    <property type="nucleotide sequence ID" value="NZ_LFKP01000008.1"/>
</dbReference>
<feature type="signal peptide" evidence="1">
    <location>
        <begin position="1"/>
        <end position="24"/>
    </location>
</feature>
<reference evidence="2 3" key="1">
    <citation type="submission" date="2015-06" db="EMBL/GenBank/DDBJ databases">
        <title>Draft genome sequencing of a biphenyl-degrading bacterium, Janthinobacterium lividum MEG1.</title>
        <authorList>
            <person name="Shimodaira J."/>
            <person name="Hatta T."/>
        </authorList>
    </citation>
    <scope>NUCLEOTIDE SEQUENCE [LARGE SCALE GENOMIC DNA]</scope>
    <source>
        <strain evidence="2 3">MEG1</strain>
    </source>
</reference>
<evidence type="ECO:0000313" key="2">
    <source>
        <dbReference type="EMBL" id="OHV95975.1"/>
    </source>
</evidence>
<dbReference type="EMBL" id="LFKP01000008">
    <property type="protein sequence ID" value="OHV95975.1"/>
    <property type="molecule type" value="Genomic_DNA"/>
</dbReference>
<organism evidence="2 3">
    <name type="scientific">Janthinobacterium lividum</name>
    <dbReference type="NCBI Taxonomy" id="29581"/>
    <lineage>
        <taxon>Bacteria</taxon>
        <taxon>Pseudomonadati</taxon>
        <taxon>Pseudomonadota</taxon>
        <taxon>Betaproteobacteria</taxon>
        <taxon>Burkholderiales</taxon>
        <taxon>Oxalobacteraceae</taxon>
        <taxon>Janthinobacterium</taxon>
    </lineage>
</organism>
<comment type="caution">
    <text evidence="2">The sequence shown here is derived from an EMBL/GenBank/DDBJ whole genome shotgun (WGS) entry which is preliminary data.</text>
</comment>
<evidence type="ECO:0000313" key="3">
    <source>
        <dbReference type="Proteomes" id="UP000179840"/>
    </source>
</evidence>
<dbReference type="PROSITE" id="PS51257">
    <property type="entry name" value="PROKAR_LIPOPROTEIN"/>
    <property type="match status" value="1"/>
</dbReference>
<dbReference type="AlphaFoldDB" id="A0A1S1U6A6"/>
<accession>A0A1S1U6A6</accession>
<protein>
    <submittedName>
        <fullName evidence="2">Membrane protein</fullName>
    </submittedName>
</protein>
<dbReference type="Pfam" id="PF07273">
    <property type="entry name" value="DUF1439"/>
    <property type="match status" value="1"/>
</dbReference>
<dbReference type="Proteomes" id="UP000179840">
    <property type="component" value="Unassembled WGS sequence"/>
</dbReference>
<keyword evidence="1" id="KW-0732">Signal</keyword>
<name>A0A1S1U6A6_9BURK</name>
<feature type="chain" id="PRO_5010218578" evidence="1">
    <location>
        <begin position="25"/>
        <end position="189"/>
    </location>
</feature>
<sequence length="189" mass="20867">MTLTAIRPLLKTAAIAAFACTVLAACSTLIGPRDVNVSLSKMQQGLERRFPIDKRVLSVLDVKLTHPQLSLQPERERVALSVDASVLPPFIRQSWRGSLAMSGRLVLDARRNAVYLSEASVDKVSIDGMDESQQRQFAKVASLVADQLMHETPIYTFKPDELRYAGVQFVPTQIRTTGNGLTVTFEPVK</sequence>